<evidence type="ECO:0000313" key="1">
    <source>
        <dbReference type="EMBL" id="MFD0918327.1"/>
    </source>
</evidence>
<proteinExistence type="predicted"/>
<dbReference type="RefSeq" id="WP_345601470.1">
    <property type="nucleotide sequence ID" value="NZ_BAABLT010000034.1"/>
</dbReference>
<sequence length="146" mass="16859">MEFGGEMNHHLREQLSQVLDEVQRKQQEVFAAQADLRERSGTAKSKNRMLSATVDADGQLSTLEFHDDRYRTMPRAELAAAIVDVVRQARTDMMSQIEDVLGSQLDDVNALRDRMYEGTSMGEFLEPLLKIQRENTERMRRSYRHG</sequence>
<organism evidence="1 2">
    <name type="scientific">Saccharopolyspora rosea</name>
    <dbReference type="NCBI Taxonomy" id="524884"/>
    <lineage>
        <taxon>Bacteria</taxon>
        <taxon>Bacillati</taxon>
        <taxon>Actinomycetota</taxon>
        <taxon>Actinomycetes</taxon>
        <taxon>Pseudonocardiales</taxon>
        <taxon>Pseudonocardiaceae</taxon>
        <taxon>Saccharopolyspora</taxon>
    </lineage>
</organism>
<reference evidence="2" key="1">
    <citation type="journal article" date="2019" name="Int. J. Syst. Evol. Microbiol.">
        <title>The Global Catalogue of Microorganisms (GCM) 10K type strain sequencing project: providing services to taxonomists for standard genome sequencing and annotation.</title>
        <authorList>
            <consortium name="The Broad Institute Genomics Platform"/>
            <consortium name="The Broad Institute Genome Sequencing Center for Infectious Disease"/>
            <person name="Wu L."/>
            <person name="Ma J."/>
        </authorList>
    </citation>
    <scope>NUCLEOTIDE SEQUENCE [LARGE SCALE GENOMIC DNA]</scope>
    <source>
        <strain evidence="2">CCUG 56401</strain>
    </source>
</reference>
<dbReference type="InterPro" id="IPR036894">
    <property type="entry name" value="YbaB-like_sf"/>
</dbReference>
<dbReference type="SUPFAM" id="SSF82607">
    <property type="entry name" value="YbaB-like"/>
    <property type="match status" value="1"/>
</dbReference>
<name>A0ABW3FQ62_9PSEU</name>
<dbReference type="Gene3D" id="3.30.1310.10">
    <property type="entry name" value="Nucleoid-associated protein YbaB-like domain"/>
    <property type="match status" value="1"/>
</dbReference>
<protein>
    <submittedName>
        <fullName evidence="1">YbaB/EbfC family nucleoid-associated protein</fullName>
    </submittedName>
</protein>
<dbReference type="EMBL" id="JBHTIW010000001">
    <property type="protein sequence ID" value="MFD0918327.1"/>
    <property type="molecule type" value="Genomic_DNA"/>
</dbReference>
<dbReference type="InterPro" id="IPR004401">
    <property type="entry name" value="YbaB/EbfC"/>
</dbReference>
<gene>
    <name evidence="1" type="ORF">ACFQ16_01080</name>
</gene>
<dbReference type="Proteomes" id="UP001597018">
    <property type="component" value="Unassembled WGS sequence"/>
</dbReference>
<accession>A0ABW3FQ62</accession>
<evidence type="ECO:0000313" key="2">
    <source>
        <dbReference type="Proteomes" id="UP001597018"/>
    </source>
</evidence>
<keyword evidence="2" id="KW-1185">Reference proteome</keyword>
<dbReference type="Pfam" id="PF02575">
    <property type="entry name" value="YbaB_DNA_bd"/>
    <property type="match status" value="1"/>
</dbReference>
<comment type="caution">
    <text evidence="1">The sequence shown here is derived from an EMBL/GenBank/DDBJ whole genome shotgun (WGS) entry which is preliminary data.</text>
</comment>